<dbReference type="InterPro" id="IPR029063">
    <property type="entry name" value="SAM-dependent_MTases_sf"/>
</dbReference>
<dbReference type="Gene3D" id="3.40.50.150">
    <property type="entry name" value="Vaccinia Virus protein VP39"/>
    <property type="match status" value="1"/>
</dbReference>
<keyword evidence="3" id="KW-0949">S-adenosyl-L-methionine</keyword>
<keyword evidence="1 5" id="KW-0489">Methyltransferase</keyword>
<dbReference type="SUPFAM" id="SSF53335">
    <property type="entry name" value="S-adenosyl-L-methionine-dependent methyltransferases"/>
    <property type="match status" value="1"/>
</dbReference>
<evidence type="ECO:0000259" key="4">
    <source>
        <dbReference type="Pfam" id="PF13649"/>
    </source>
</evidence>
<keyword evidence="2 5" id="KW-0808">Transferase</keyword>
<evidence type="ECO:0000313" key="6">
    <source>
        <dbReference type="Proteomes" id="UP000250369"/>
    </source>
</evidence>
<dbReference type="Pfam" id="PF13649">
    <property type="entry name" value="Methyltransf_25"/>
    <property type="match status" value="1"/>
</dbReference>
<organism evidence="5 6">
    <name type="scientific">Paenibacillus contaminans</name>
    <dbReference type="NCBI Taxonomy" id="450362"/>
    <lineage>
        <taxon>Bacteria</taxon>
        <taxon>Bacillati</taxon>
        <taxon>Bacillota</taxon>
        <taxon>Bacilli</taxon>
        <taxon>Bacillales</taxon>
        <taxon>Paenibacillaceae</taxon>
        <taxon>Paenibacillus</taxon>
    </lineage>
</organism>
<evidence type="ECO:0000256" key="1">
    <source>
        <dbReference type="ARBA" id="ARBA00022603"/>
    </source>
</evidence>
<dbReference type="EMBL" id="QMFB01000009">
    <property type="protein sequence ID" value="RAV20260.1"/>
    <property type="molecule type" value="Genomic_DNA"/>
</dbReference>
<dbReference type="PANTHER" id="PTHR43464:SF19">
    <property type="entry name" value="UBIQUINONE BIOSYNTHESIS O-METHYLTRANSFERASE, MITOCHONDRIAL"/>
    <property type="match status" value="1"/>
</dbReference>
<evidence type="ECO:0000313" key="5">
    <source>
        <dbReference type="EMBL" id="RAV20260.1"/>
    </source>
</evidence>
<dbReference type="GO" id="GO:0008168">
    <property type="term" value="F:methyltransferase activity"/>
    <property type="evidence" value="ECO:0007669"/>
    <property type="project" value="UniProtKB-KW"/>
</dbReference>
<evidence type="ECO:0000256" key="3">
    <source>
        <dbReference type="ARBA" id="ARBA00022691"/>
    </source>
</evidence>
<dbReference type="InterPro" id="IPR041698">
    <property type="entry name" value="Methyltransf_25"/>
</dbReference>
<dbReference type="Proteomes" id="UP000250369">
    <property type="component" value="Unassembled WGS sequence"/>
</dbReference>
<keyword evidence="6" id="KW-1185">Reference proteome</keyword>
<accession>A0A329MKU6</accession>
<dbReference type="RefSeq" id="WP_113032157.1">
    <property type="nucleotide sequence ID" value="NZ_QMFB01000009.1"/>
</dbReference>
<gene>
    <name evidence="5" type="ORF">DQG23_17530</name>
</gene>
<dbReference type="GO" id="GO:0032259">
    <property type="term" value="P:methylation"/>
    <property type="evidence" value="ECO:0007669"/>
    <property type="project" value="UniProtKB-KW"/>
</dbReference>
<feature type="domain" description="Methyltransferase" evidence="4">
    <location>
        <begin position="44"/>
        <end position="143"/>
    </location>
</feature>
<sequence>MDGKVVDYYSKFGVNEWLRLEREPLEFIVNWHYIQKYLPAKGAVLDNGAGPGKYAMELAKRGYTVTLTDLTPGLVELAQEKAKQLGFSERFEGFHVRDARELAGIPNLYFDAALMMGPLYHLQQEEDRRAALTELRRVTKPGGIVFIAVRSRQNWTLNTLLHPEHWPPFNSIDQIITFQQTGCFDHADEGRYTGAYFFEAERIVPDMEESGFETITLLGSTNLGSMLTNEHIAYWQEKGDGGYEKLIGLLIGMAEESSILGMSSHLLYIGRRK</sequence>
<protein>
    <submittedName>
        <fullName evidence="5">Class I SAM-dependent methyltransferase</fullName>
    </submittedName>
</protein>
<dbReference type="CDD" id="cd02440">
    <property type="entry name" value="AdoMet_MTases"/>
    <property type="match status" value="1"/>
</dbReference>
<proteinExistence type="predicted"/>
<dbReference type="PANTHER" id="PTHR43464">
    <property type="entry name" value="METHYLTRANSFERASE"/>
    <property type="match status" value="1"/>
</dbReference>
<evidence type="ECO:0000256" key="2">
    <source>
        <dbReference type="ARBA" id="ARBA00022679"/>
    </source>
</evidence>
<comment type="caution">
    <text evidence="5">The sequence shown here is derived from an EMBL/GenBank/DDBJ whole genome shotgun (WGS) entry which is preliminary data.</text>
</comment>
<name>A0A329MKU6_9BACL</name>
<dbReference type="AlphaFoldDB" id="A0A329MKU6"/>
<reference evidence="5 6" key="1">
    <citation type="journal article" date="2009" name="Int. J. Syst. Evol. Microbiol.">
        <title>Paenibacillus contaminans sp. nov., isolated from a contaminated laboratory plate.</title>
        <authorList>
            <person name="Chou J.H."/>
            <person name="Lee J.H."/>
            <person name="Lin M.C."/>
            <person name="Chang P.S."/>
            <person name="Arun A.B."/>
            <person name="Young C.C."/>
            <person name="Chen W.M."/>
        </authorList>
    </citation>
    <scope>NUCLEOTIDE SEQUENCE [LARGE SCALE GENOMIC DNA]</scope>
    <source>
        <strain evidence="5 6">CKOBP-6</strain>
    </source>
</reference>
<dbReference type="OrthoDB" id="9810615at2"/>